<comment type="caution">
    <text evidence="2">The sequence shown here is derived from an EMBL/GenBank/DDBJ whole genome shotgun (WGS) entry which is preliminary data.</text>
</comment>
<evidence type="ECO:0000256" key="1">
    <source>
        <dbReference type="SAM" id="MobiDB-lite"/>
    </source>
</evidence>
<feature type="region of interest" description="Disordered" evidence="1">
    <location>
        <begin position="72"/>
        <end position="100"/>
    </location>
</feature>
<reference evidence="2" key="1">
    <citation type="submission" date="2023-01" db="EMBL/GenBank/DDBJ databases">
        <title>Genome assembly of the deep-sea coral Lophelia pertusa.</title>
        <authorList>
            <person name="Herrera S."/>
            <person name="Cordes E."/>
        </authorList>
    </citation>
    <scope>NUCLEOTIDE SEQUENCE</scope>
    <source>
        <strain evidence="2">USNM1676648</strain>
        <tissue evidence="2">Polyp</tissue>
    </source>
</reference>
<feature type="compositionally biased region" description="Acidic residues" evidence="1">
    <location>
        <begin position="87"/>
        <end position="98"/>
    </location>
</feature>
<organism evidence="2 3">
    <name type="scientific">Desmophyllum pertusum</name>
    <dbReference type="NCBI Taxonomy" id="174260"/>
    <lineage>
        <taxon>Eukaryota</taxon>
        <taxon>Metazoa</taxon>
        <taxon>Cnidaria</taxon>
        <taxon>Anthozoa</taxon>
        <taxon>Hexacorallia</taxon>
        <taxon>Scleractinia</taxon>
        <taxon>Caryophylliina</taxon>
        <taxon>Caryophylliidae</taxon>
        <taxon>Desmophyllum</taxon>
    </lineage>
</organism>
<sequence>MEGVIKLVQVTQITEHPQLWLPCVHSNSNGSNHCYKQCVSGCQYAASTATSTNSVVVTGGAVIVSPSTGEALQAPAVTGARSPNTSEDSEDSEDDAVEEWGQQWHARPPSLIGNMPQVKMKVYSWFHVGGMMKARKQAHEEIVVAHKSIQTFKKSLDSLMAKTSET</sequence>
<gene>
    <name evidence="2" type="ORF">OS493_011490</name>
</gene>
<proteinExistence type="predicted"/>
<keyword evidence="3" id="KW-1185">Reference proteome</keyword>
<dbReference type="EMBL" id="MU827306">
    <property type="protein sequence ID" value="KAJ7363209.1"/>
    <property type="molecule type" value="Genomic_DNA"/>
</dbReference>
<protein>
    <submittedName>
        <fullName evidence="2">Uncharacterized protein</fullName>
    </submittedName>
</protein>
<evidence type="ECO:0000313" key="2">
    <source>
        <dbReference type="EMBL" id="KAJ7363209.1"/>
    </source>
</evidence>
<accession>A0A9W9YRX5</accession>
<name>A0A9W9YRX5_9CNID</name>
<evidence type="ECO:0000313" key="3">
    <source>
        <dbReference type="Proteomes" id="UP001163046"/>
    </source>
</evidence>
<dbReference type="AlphaFoldDB" id="A0A9W9YRX5"/>
<dbReference type="Proteomes" id="UP001163046">
    <property type="component" value="Unassembled WGS sequence"/>
</dbReference>